<proteinExistence type="predicted"/>
<sequence length="66" mass="7667">MVILHPNILEQDGHKQFVVLPYNEFIALQEELQDYYDLKDLRAAMEVEQDSPTVSFEEAKKELGLS</sequence>
<evidence type="ECO:0008006" key="2">
    <source>
        <dbReference type="Google" id="ProtNLM"/>
    </source>
</evidence>
<gene>
    <name evidence="1" type="ORF">MNBD_CHLOROFLEXI01-5137</name>
</gene>
<organism evidence="1">
    <name type="scientific">hydrothermal vent metagenome</name>
    <dbReference type="NCBI Taxonomy" id="652676"/>
    <lineage>
        <taxon>unclassified sequences</taxon>
        <taxon>metagenomes</taxon>
        <taxon>ecological metagenomes</taxon>
    </lineage>
</organism>
<evidence type="ECO:0000313" key="1">
    <source>
        <dbReference type="EMBL" id="VAW34463.1"/>
    </source>
</evidence>
<dbReference type="AlphaFoldDB" id="A0A3B0V243"/>
<reference evidence="1" key="1">
    <citation type="submission" date="2018-06" db="EMBL/GenBank/DDBJ databases">
        <authorList>
            <person name="Zhirakovskaya E."/>
        </authorList>
    </citation>
    <scope>NUCLEOTIDE SEQUENCE</scope>
</reference>
<protein>
    <recommendedName>
        <fullName evidence="2">Prevent-host-death family protein</fullName>
    </recommendedName>
</protein>
<name>A0A3B0V243_9ZZZZ</name>
<dbReference type="EMBL" id="UOEU01000538">
    <property type="protein sequence ID" value="VAW34463.1"/>
    <property type="molecule type" value="Genomic_DNA"/>
</dbReference>
<accession>A0A3B0V243</accession>